<sequence>MSPRPAAHLQKNHILCQTVSQTSGASARDSQTVGDDAKTVLVPEGDSQTLPQTVNGVEKTSGRRQETRTWCQTIYMTVGAQARES</sequence>
<evidence type="ECO:0000313" key="2">
    <source>
        <dbReference type="Proteomes" id="UP000828390"/>
    </source>
</evidence>
<proteinExistence type="predicted"/>
<dbReference type="AlphaFoldDB" id="A0A9D4QRY3"/>
<name>A0A9D4QRY3_DREPO</name>
<organism evidence="1 2">
    <name type="scientific">Dreissena polymorpha</name>
    <name type="common">Zebra mussel</name>
    <name type="synonym">Mytilus polymorpha</name>
    <dbReference type="NCBI Taxonomy" id="45954"/>
    <lineage>
        <taxon>Eukaryota</taxon>
        <taxon>Metazoa</taxon>
        <taxon>Spiralia</taxon>
        <taxon>Lophotrochozoa</taxon>
        <taxon>Mollusca</taxon>
        <taxon>Bivalvia</taxon>
        <taxon>Autobranchia</taxon>
        <taxon>Heteroconchia</taxon>
        <taxon>Euheterodonta</taxon>
        <taxon>Imparidentia</taxon>
        <taxon>Neoheterodontei</taxon>
        <taxon>Myida</taxon>
        <taxon>Dreissenoidea</taxon>
        <taxon>Dreissenidae</taxon>
        <taxon>Dreissena</taxon>
    </lineage>
</organism>
<gene>
    <name evidence="1" type="ORF">DPMN_113886</name>
</gene>
<accession>A0A9D4QRY3</accession>
<keyword evidence="2" id="KW-1185">Reference proteome</keyword>
<evidence type="ECO:0000313" key="1">
    <source>
        <dbReference type="EMBL" id="KAH3840437.1"/>
    </source>
</evidence>
<reference evidence="1" key="1">
    <citation type="journal article" date="2019" name="bioRxiv">
        <title>The Genome of the Zebra Mussel, Dreissena polymorpha: A Resource for Invasive Species Research.</title>
        <authorList>
            <person name="McCartney M.A."/>
            <person name="Auch B."/>
            <person name="Kono T."/>
            <person name="Mallez S."/>
            <person name="Zhang Y."/>
            <person name="Obille A."/>
            <person name="Becker A."/>
            <person name="Abrahante J.E."/>
            <person name="Garbe J."/>
            <person name="Badalamenti J.P."/>
            <person name="Herman A."/>
            <person name="Mangelson H."/>
            <person name="Liachko I."/>
            <person name="Sullivan S."/>
            <person name="Sone E.D."/>
            <person name="Koren S."/>
            <person name="Silverstein K.A.T."/>
            <person name="Beckman K.B."/>
            <person name="Gohl D.M."/>
        </authorList>
    </citation>
    <scope>NUCLEOTIDE SEQUENCE</scope>
    <source>
        <strain evidence="1">Duluth1</strain>
        <tissue evidence="1">Whole animal</tissue>
    </source>
</reference>
<dbReference type="EMBL" id="JAIWYP010000004">
    <property type="protein sequence ID" value="KAH3840437.1"/>
    <property type="molecule type" value="Genomic_DNA"/>
</dbReference>
<comment type="caution">
    <text evidence="1">The sequence shown here is derived from an EMBL/GenBank/DDBJ whole genome shotgun (WGS) entry which is preliminary data.</text>
</comment>
<protein>
    <submittedName>
        <fullName evidence="1">Uncharacterized protein</fullName>
    </submittedName>
</protein>
<dbReference type="Proteomes" id="UP000828390">
    <property type="component" value="Unassembled WGS sequence"/>
</dbReference>
<reference evidence="1" key="2">
    <citation type="submission" date="2020-11" db="EMBL/GenBank/DDBJ databases">
        <authorList>
            <person name="McCartney M.A."/>
            <person name="Auch B."/>
            <person name="Kono T."/>
            <person name="Mallez S."/>
            <person name="Becker A."/>
            <person name="Gohl D.M."/>
            <person name="Silverstein K.A.T."/>
            <person name="Koren S."/>
            <person name="Bechman K.B."/>
            <person name="Herman A."/>
            <person name="Abrahante J.E."/>
            <person name="Garbe J."/>
        </authorList>
    </citation>
    <scope>NUCLEOTIDE SEQUENCE</scope>
    <source>
        <strain evidence="1">Duluth1</strain>
        <tissue evidence="1">Whole animal</tissue>
    </source>
</reference>